<dbReference type="HOGENOM" id="CLU_500501_0_0_12"/>
<reference evidence="2 3" key="2">
    <citation type="journal article" date="2011" name="ISME J.">
        <title>RNA-seq reveals cooperative metabolic interactions between two termite-gut spirochete species in co-culture.</title>
        <authorList>
            <person name="Rosenthal A.Z."/>
            <person name="Matson E.G."/>
            <person name="Eldar A."/>
            <person name="Leadbetter J.R."/>
        </authorList>
    </citation>
    <scope>NUCLEOTIDE SEQUENCE [LARGE SCALE GENOMIC DNA]</scope>
    <source>
        <strain evidence="3">ATCC BAA-887 / DSM 12427 / ZAS-2</strain>
    </source>
</reference>
<sequence length="456" mass="46814">MKKHGFFVGMLAILLVFGIVFVGCGDSNSGDPTSPPSGSYTNLFVGTWTSGTGDQALTLTFPSVGTWAVSGGFSGTGAYTILGNTATLTESGKIYGTAIISGTNLTVTPANGSTPMTFTKSTTSDDKDDKDDKDDDDGEFVAVTNITGVTTKATAGTNITLSGTVVPTGATNKTIKWSVNSAGTTGASISGTTLSTTKAGTVTVTATITNGTASGNYTKNFTITVGAKDGDGDDQSGGDNKGGDDDDEFVAVTGITGVPTKATAGTNLTLTGTVAPVGATNKTIKWSVSAAGTTGASISGSTLSTTKAGTVTVTATITNGATASSDYTKDFSITVSAAEEKIEYRIDQALFTISTTKKSGNDLVFNWTLKTSGKTPNGLYTYKAPDNIVISIQSDGVYLDGATLAGSAKTYTLKNYASYVEEDRLYLRLKCTSTDGDKISYIVYRPSIDTFTTNYP</sequence>
<dbReference type="EMBL" id="CP001843">
    <property type="protein sequence ID" value="AEF85799.1"/>
    <property type="molecule type" value="Genomic_DNA"/>
</dbReference>
<feature type="region of interest" description="Disordered" evidence="1">
    <location>
        <begin position="111"/>
        <end position="136"/>
    </location>
</feature>
<dbReference type="AlphaFoldDB" id="F5YLZ9"/>
<dbReference type="RefSeq" id="WP_015708340.1">
    <property type="nucleotide sequence ID" value="NC_015578.1"/>
</dbReference>
<dbReference type="STRING" id="545694.TREPR_1793"/>
<protein>
    <submittedName>
        <fullName evidence="2">Putative alpha-fucosidase</fullName>
    </submittedName>
</protein>
<keyword evidence="3" id="KW-1185">Reference proteome</keyword>
<feature type="compositionally biased region" description="Acidic residues" evidence="1">
    <location>
        <begin position="126"/>
        <end position="136"/>
    </location>
</feature>
<proteinExistence type="predicted"/>
<evidence type="ECO:0000313" key="2">
    <source>
        <dbReference type="EMBL" id="AEF85799.1"/>
    </source>
</evidence>
<evidence type="ECO:0000313" key="3">
    <source>
        <dbReference type="Proteomes" id="UP000009223"/>
    </source>
</evidence>
<reference evidence="3" key="1">
    <citation type="submission" date="2009-12" db="EMBL/GenBank/DDBJ databases">
        <title>Complete sequence of Treponema primitia strain ZAS-2.</title>
        <authorList>
            <person name="Tetu S.G."/>
            <person name="Matson E."/>
            <person name="Ren Q."/>
            <person name="Seshadri R."/>
            <person name="Elbourne L."/>
            <person name="Hassan K.A."/>
            <person name="Durkin A."/>
            <person name="Radune D."/>
            <person name="Mohamoud Y."/>
            <person name="Shay R."/>
            <person name="Jin S."/>
            <person name="Zhang X."/>
            <person name="Lucey K."/>
            <person name="Ballor N.R."/>
            <person name="Ottesen E."/>
            <person name="Rosenthal R."/>
            <person name="Allen A."/>
            <person name="Leadbetter J.R."/>
            <person name="Paulsen I.T."/>
        </authorList>
    </citation>
    <scope>NUCLEOTIDE SEQUENCE [LARGE SCALE GENOMIC DNA]</scope>
    <source>
        <strain evidence="3">ATCC BAA-887 / DSM 12427 / ZAS-2</strain>
    </source>
</reference>
<evidence type="ECO:0000256" key="1">
    <source>
        <dbReference type="SAM" id="MobiDB-lite"/>
    </source>
</evidence>
<dbReference type="Gene3D" id="2.60.40.1080">
    <property type="match status" value="2"/>
</dbReference>
<feature type="compositionally biased region" description="Polar residues" evidence="1">
    <location>
        <begin position="111"/>
        <end position="122"/>
    </location>
</feature>
<dbReference type="KEGG" id="tpi:TREPR_1793"/>
<organism evidence="2 3">
    <name type="scientific">Treponema primitia (strain ATCC BAA-887 / DSM 12427 / ZAS-2)</name>
    <dbReference type="NCBI Taxonomy" id="545694"/>
    <lineage>
        <taxon>Bacteria</taxon>
        <taxon>Pseudomonadati</taxon>
        <taxon>Spirochaetota</taxon>
        <taxon>Spirochaetia</taxon>
        <taxon>Spirochaetales</taxon>
        <taxon>Treponemataceae</taxon>
        <taxon>Treponema</taxon>
    </lineage>
</organism>
<accession>F5YLZ9</accession>
<dbReference type="PROSITE" id="PS51257">
    <property type="entry name" value="PROKAR_LIPOPROTEIN"/>
    <property type="match status" value="1"/>
</dbReference>
<gene>
    <name evidence="2" type="ordered locus">TREPR_1793</name>
</gene>
<dbReference type="Proteomes" id="UP000009223">
    <property type="component" value="Chromosome"/>
</dbReference>
<feature type="region of interest" description="Disordered" evidence="1">
    <location>
        <begin position="226"/>
        <end position="247"/>
    </location>
</feature>
<name>F5YLZ9_TREPZ</name>